<dbReference type="AlphaFoldDB" id="A0A834I0H3"/>
<dbReference type="Proteomes" id="UP000625711">
    <property type="component" value="Unassembled WGS sequence"/>
</dbReference>
<reference evidence="3" key="1">
    <citation type="submission" date="2020-08" db="EMBL/GenBank/DDBJ databases">
        <title>Genome sequencing and assembly of the red palm weevil Rhynchophorus ferrugineus.</title>
        <authorList>
            <person name="Dias G.B."/>
            <person name="Bergman C.M."/>
            <person name="Manee M."/>
        </authorList>
    </citation>
    <scope>NUCLEOTIDE SEQUENCE</scope>
    <source>
        <strain evidence="3">AA-2017</strain>
        <tissue evidence="3">Whole larva</tissue>
    </source>
</reference>
<protein>
    <submittedName>
        <fullName evidence="3">Uncharacterized protein</fullName>
    </submittedName>
</protein>
<evidence type="ECO:0000313" key="3">
    <source>
        <dbReference type="EMBL" id="KAF7270232.1"/>
    </source>
</evidence>
<dbReference type="EMBL" id="JAACXV010014121">
    <property type="protein sequence ID" value="KAF7270232.1"/>
    <property type="molecule type" value="Genomic_DNA"/>
</dbReference>
<name>A0A834I0H3_RHYFE</name>
<organism evidence="3 4">
    <name type="scientific">Rhynchophorus ferrugineus</name>
    <name type="common">Red palm weevil</name>
    <name type="synonym">Curculio ferrugineus</name>
    <dbReference type="NCBI Taxonomy" id="354439"/>
    <lineage>
        <taxon>Eukaryota</taxon>
        <taxon>Metazoa</taxon>
        <taxon>Ecdysozoa</taxon>
        <taxon>Arthropoda</taxon>
        <taxon>Hexapoda</taxon>
        <taxon>Insecta</taxon>
        <taxon>Pterygota</taxon>
        <taxon>Neoptera</taxon>
        <taxon>Endopterygota</taxon>
        <taxon>Coleoptera</taxon>
        <taxon>Polyphaga</taxon>
        <taxon>Cucujiformia</taxon>
        <taxon>Curculionidae</taxon>
        <taxon>Dryophthorinae</taxon>
        <taxon>Rhynchophorus</taxon>
    </lineage>
</organism>
<keyword evidence="1" id="KW-0175">Coiled coil</keyword>
<feature type="region of interest" description="Disordered" evidence="2">
    <location>
        <begin position="56"/>
        <end position="122"/>
    </location>
</feature>
<keyword evidence="4" id="KW-1185">Reference proteome</keyword>
<evidence type="ECO:0000256" key="1">
    <source>
        <dbReference type="SAM" id="Coils"/>
    </source>
</evidence>
<evidence type="ECO:0000313" key="4">
    <source>
        <dbReference type="Proteomes" id="UP000625711"/>
    </source>
</evidence>
<feature type="compositionally biased region" description="Basic residues" evidence="2">
    <location>
        <begin position="109"/>
        <end position="122"/>
    </location>
</feature>
<comment type="caution">
    <text evidence="3">The sequence shown here is derived from an EMBL/GenBank/DDBJ whole genome shotgun (WGS) entry which is preliminary data.</text>
</comment>
<evidence type="ECO:0000256" key="2">
    <source>
        <dbReference type="SAM" id="MobiDB-lite"/>
    </source>
</evidence>
<proteinExistence type="predicted"/>
<feature type="coiled-coil region" evidence="1">
    <location>
        <begin position="29"/>
        <end position="56"/>
    </location>
</feature>
<accession>A0A834I0H3</accession>
<feature type="compositionally biased region" description="Basic residues" evidence="2">
    <location>
        <begin position="72"/>
        <end position="93"/>
    </location>
</feature>
<gene>
    <name evidence="3" type="ORF">GWI33_016782</name>
</gene>
<sequence length="122" mass="14761">MSDCCKIIRLLKEVKRKADSSFAEINHKISRLESRYNILLKQNDTLKSQLEESRIKLQELDKPRPMEEQSQKKRRLRSPSRKRSMSQKRRRLSLQKTARILPRLMSSRRMVRKSRRRTVKKN</sequence>
<feature type="compositionally biased region" description="Basic and acidic residues" evidence="2">
    <location>
        <begin position="56"/>
        <end position="71"/>
    </location>
</feature>